<comment type="caution">
    <text evidence="1">The sequence shown here is derived from an EMBL/GenBank/DDBJ whole genome shotgun (WGS) entry which is preliminary data.</text>
</comment>
<keyword evidence="2" id="KW-1185">Reference proteome</keyword>
<gene>
    <name evidence="1" type="ORF">BDN70DRAFT_931511</name>
</gene>
<evidence type="ECO:0000313" key="1">
    <source>
        <dbReference type="EMBL" id="KAF9480699.1"/>
    </source>
</evidence>
<dbReference type="Proteomes" id="UP000807469">
    <property type="component" value="Unassembled WGS sequence"/>
</dbReference>
<dbReference type="EMBL" id="MU155190">
    <property type="protein sequence ID" value="KAF9480699.1"/>
    <property type="molecule type" value="Genomic_DNA"/>
</dbReference>
<protein>
    <submittedName>
        <fullName evidence="1">Uncharacterized protein</fullName>
    </submittedName>
</protein>
<reference evidence="1" key="1">
    <citation type="submission" date="2020-11" db="EMBL/GenBank/DDBJ databases">
        <authorList>
            <consortium name="DOE Joint Genome Institute"/>
            <person name="Ahrendt S."/>
            <person name="Riley R."/>
            <person name="Andreopoulos W."/>
            <person name="Labutti K."/>
            <person name="Pangilinan J."/>
            <person name="Ruiz-Duenas F.J."/>
            <person name="Barrasa J.M."/>
            <person name="Sanchez-Garcia M."/>
            <person name="Camarero S."/>
            <person name="Miyauchi S."/>
            <person name="Serrano A."/>
            <person name="Linde D."/>
            <person name="Babiker R."/>
            <person name="Drula E."/>
            <person name="Ayuso-Fernandez I."/>
            <person name="Pacheco R."/>
            <person name="Padilla G."/>
            <person name="Ferreira P."/>
            <person name="Barriuso J."/>
            <person name="Kellner H."/>
            <person name="Castanera R."/>
            <person name="Alfaro M."/>
            <person name="Ramirez L."/>
            <person name="Pisabarro A.G."/>
            <person name="Kuo A."/>
            <person name="Tritt A."/>
            <person name="Lipzen A."/>
            <person name="He G."/>
            <person name="Yan M."/>
            <person name="Ng V."/>
            <person name="Cullen D."/>
            <person name="Martin F."/>
            <person name="Rosso M.-N."/>
            <person name="Henrissat B."/>
            <person name="Hibbett D."/>
            <person name="Martinez A.T."/>
            <person name="Grigoriev I.V."/>
        </authorList>
    </citation>
    <scope>NUCLEOTIDE SEQUENCE</scope>
    <source>
        <strain evidence="1">CIRM-BRFM 674</strain>
    </source>
</reference>
<sequence>MEEYKNRKRALSPSTMFDTNRRVPRLDTYSQDQTALLRAIEEHGTCFISQDGKHIQINRFRLSA</sequence>
<dbReference type="AlphaFoldDB" id="A0A9P6D1S4"/>
<accession>A0A9P6D1S4</accession>
<organism evidence="1 2">
    <name type="scientific">Pholiota conissans</name>
    <dbReference type="NCBI Taxonomy" id="109636"/>
    <lineage>
        <taxon>Eukaryota</taxon>
        <taxon>Fungi</taxon>
        <taxon>Dikarya</taxon>
        <taxon>Basidiomycota</taxon>
        <taxon>Agaricomycotina</taxon>
        <taxon>Agaricomycetes</taxon>
        <taxon>Agaricomycetidae</taxon>
        <taxon>Agaricales</taxon>
        <taxon>Agaricineae</taxon>
        <taxon>Strophariaceae</taxon>
        <taxon>Pholiota</taxon>
    </lineage>
</organism>
<name>A0A9P6D1S4_9AGAR</name>
<evidence type="ECO:0000313" key="2">
    <source>
        <dbReference type="Proteomes" id="UP000807469"/>
    </source>
</evidence>
<proteinExistence type="predicted"/>